<evidence type="ECO:0008006" key="4">
    <source>
        <dbReference type="Google" id="ProtNLM"/>
    </source>
</evidence>
<evidence type="ECO:0000313" key="3">
    <source>
        <dbReference type="Proteomes" id="UP001501585"/>
    </source>
</evidence>
<evidence type="ECO:0000313" key="2">
    <source>
        <dbReference type="EMBL" id="GAA2017390.1"/>
    </source>
</evidence>
<sequence length="180" mass="19948">MFIRGRRPTAAPSENSGHTTSVSASTEWEDYEALLNEIDLPSPFTVDAMVDSVAAHIGGVIRIRDIHLEADAPCGLWLALGKINYIFVDARSHVHRDHIILHELAHMICGHNHGQTDLANFLPGIDPGQIRSVLARSNYSDQQEAEAEIMATVIARHRWDRDIASLDDADSLSPLERALR</sequence>
<name>A0ABN2TRP8_9ACTN</name>
<keyword evidence="3" id="KW-1185">Reference proteome</keyword>
<proteinExistence type="predicted"/>
<accession>A0ABN2TRP8</accession>
<gene>
    <name evidence="2" type="ORF">GCM10009799_51780</name>
</gene>
<feature type="region of interest" description="Disordered" evidence="1">
    <location>
        <begin position="1"/>
        <end position="24"/>
    </location>
</feature>
<reference evidence="2 3" key="1">
    <citation type="journal article" date="2019" name="Int. J. Syst. Evol. Microbiol.">
        <title>The Global Catalogue of Microorganisms (GCM) 10K type strain sequencing project: providing services to taxonomists for standard genome sequencing and annotation.</title>
        <authorList>
            <consortium name="The Broad Institute Genomics Platform"/>
            <consortium name="The Broad Institute Genome Sequencing Center for Infectious Disease"/>
            <person name="Wu L."/>
            <person name="Ma J."/>
        </authorList>
    </citation>
    <scope>NUCLEOTIDE SEQUENCE [LARGE SCALE GENOMIC DNA]</scope>
    <source>
        <strain evidence="2 3">JCM 15313</strain>
    </source>
</reference>
<evidence type="ECO:0000256" key="1">
    <source>
        <dbReference type="SAM" id="MobiDB-lite"/>
    </source>
</evidence>
<dbReference type="Proteomes" id="UP001501585">
    <property type="component" value="Unassembled WGS sequence"/>
</dbReference>
<dbReference type="EMBL" id="BAAAPC010000037">
    <property type="protein sequence ID" value="GAA2017390.1"/>
    <property type="molecule type" value="Genomic_DNA"/>
</dbReference>
<protein>
    <recommendedName>
        <fullName evidence="4">IrrE N-terminal-like domain-containing protein</fullName>
    </recommendedName>
</protein>
<feature type="compositionally biased region" description="Polar residues" evidence="1">
    <location>
        <begin position="12"/>
        <end position="24"/>
    </location>
</feature>
<comment type="caution">
    <text evidence="2">The sequence shown here is derived from an EMBL/GenBank/DDBJ whole genome shotgun (WGS) entry which is preliminary data.</text>
</comment>
<organism evidence="2 3">
    <name type="scientific">Nocardiopsis rhodophaea</name>
    <dbReference type="NCBI Taxonomy" id="280238"/>
    <lineage>
        <taxon>Bacteria</taxon>
        <taxon>Bacillati</taxon>
        <taxon>Actinomycetota</taxon>
        <taxon>Actinomycetes</taxon>
        <taxon>Streptosporangiales</taxon>
        <taxon>Nocardiopsidaceae</taxon>
        <taxon>Nocardiopsis</taxon>
    </lineage>
</organism>